<accession>A0A5D3WN43</accession>
<dbReference type="SUPFAM" id="SSF141371">
    <property type="entry name" value="PilZ domain-like"/>
    <property type="match status" value="1"/>
</dbReference>
<feature type="modified residue" description="4-aspartylphosphate" evidence="2">
    <location>
        <position position="58"/>
    </location>
</feature>
<dbReference type="InterPro" id="IPR009875">
    <property type="entry name" value="PilZ_domain"/>
</dbReference>
<dbReference type="Pfam" id="PF07238">
    <property type="entry name" value="PilZ"/>
    <property type="match status" value="1"/>
</dbReference>
<dbReference type="SMART" id="SM00448">
    <property type="entry name" value="REC"/>
    <property type="match status" value="1"/>
</dbReference>
<dbReference type="RefSeq" id="WP_148894180.1">
    <property type="nucleotide sequence ID" value="NZ_VNIB01000001.1"/>
</dbReference>
<dbReference type="GO" id="GO:0035438">
    <property type="term" value="F:cyclic-di-GMP binding"/>
    <property type="evidence" value="ECO:0007669"/>
    <property type="project" value="InterPro"/>
</dbReference>
<proteinExistence type="predicted"/>
<evidence type="ECO:0000313" key="4">
    <source>
        <dbReference type="EMBL" id="TYO99987.1"/>
    </source>
</evidence>
<dbReference type="PANTHER" id="PTHR44591">
    <property type="entry name" value="STRESS RESPONSE REGULATOR PROTEIN 1"/>
    <property type="match status" value="1"/>
</dbReference>
<dbReference type="Gene3D" id="3.40.50.2300">
    <property type="match status" value="1"/>
</dbReference>
<reference evidence="4 5" key="1">
    <citation type="submission" date="2019-07" db="EMBL/GenBank/DDBJ databases">
        <title>Genomic Encyclopedia of Type Strains, Phase IV (KMG-IV): sequencing the most valuable type-strain genomes for metagenomic binning, comparative biology and taxonomic classification.</title>
        <authorList>
            <person name="Goeker M."/>
        </authorList>
    </citation>
    <scope>NUCLEOTIDE SEQUENCE [LARGE SCALE GENOMIC DNA]</scope>
    <source>
        <strain evidence="4 5">SS015</strain>
    </source>
</reference>
<dbReference type="Gene3D" id="2.40.10.220">
    <property type="entry name" value="predicted glycosyltransferase like domains"/>
    <property type="match status" value="1"/>
</dbReference>
<dbReference type="PANTHER" id="PTHR44591:SF20">
    <property type="entry name" value="PROTEIN PILH"/>
    <property type="match status" value="1"/>
</dbReference>
<evidence type="ECO:0000256" key="1">
    <source>
        <dbReference type="ARBA" id="ARBA00022553"/>
    </source>
</evidence>
<dbReference type="SUPFAM" id="SSF52172">
    <property type="entry name" value="CheY-like"/>
    <property type="match status" value="1"/>
</dbReference>
<name>A0A5D3WN43_9BACT</name>
<dbReference type="GO" id="GO:0000160">
    <property type="term" value="P:phosphorelay signal transduction system"/>
    <property type="evidence" value="ECO:0007669"/>
    <property type="project" value="InterPro"/>
</dbReference>
<dbReference type="Pfam" id="PF00072">
    <property type="entry name" value="Response_reg"/>
    <property type="match status" value="1"/>
</dbReference>
<organism evidence="4 5">
    <name type="scientific">Geothermobacter ehrlichii</name>
    <dbReference type="NCBI Taxonomy" id="213224"/>
    <lineage>
        <taxon>Bacteria</taxon>
        <taxon>Pseudomonadati</taxon>
        <taxon>Thermodesulfobacteriota</taxon>
        <taxon>Desulfuromonadia</taxon>
        <taxon>Desulfuromonadales</taxon>
        <taxon>Geothermobacteraceae</taxon>
        <taxon>Geothermobacter</taxon>
    </lineage>
</organism>
<keyword evidence="1 2" id="KW-0597">Phosphoprotein</keyword>
<dbReference type="PROSITE" id="PS50110">
    <property type="entry name" value="RESPONSE_REGULATORY"/>
    <property type="match status" value="1"/>
</dbReference>
<evidence type="ECO:0000259" key="3">
    <source>
        <dbReference type="PROSITE" id="PS50110"/>
    </source>
</evidence>
<evidence type="ECO:0000256" key="2">
    <source>
        <dbReference type="PROSITE-ProRule" id="PRU00169"/>
    </source>
</evidence>
<dbReference type="EMBL" id="VNIB01000001">
    <property type="protein sequence ID" value="TYO99987.1"/>
    <property type="molecule type" value="Genomic_DNA"/>
</dbReference>
<comment type="caution">
    <text evidence="4">The sequence shown here is derived from an EMBL/GenBank/DDBJ whole genome shotgun (WGS) entry which is preliminary data.</text>
</comment>
<evidence type="ECO:0000313" key="5">
    <source>
        <dbReference type="Proteomes" id="UP000324159"/>
    </source>
</evidence>
<dbReference type="OrthoDB" id="5387333at2"/>
<dbReference type="AlphaFoldDB" id="A0A5D3WN43"/>
<gene>
    <name evidence="4" type="ORF">EDC39_101148</name>
</gene>
<dbReference type="Proteomes" id="UP000324159">
    <property type="component" value="Unassembled WGS sequence"/>
</dbReference>
<dbReference type="InterPro" id="IPR050595">
    <property type="entry name" value="Bact_response_regulator"/>
</dbReference>
<dbReference type="InterPro" id="IPR011006">
    <property type="entry name" value="CheY-like_superfamily"/>
</dbReference>
<keyword evidence="5" id="KW-1185">Reference proteome</keyword>
<dbReference type="InterPro" id="IPR001789">
    <property type="entry name" value="Sig_transdc_resp-reg_receiver"/>
</dbReference>
<protein>
    <submittedName>
        <fullName evidence="4">PilZ domain-containing protein</fullName>
    </submittedName>
</protein>
<feature type="domain" description="Response regulatory" evidence="3">
    <location>
        <begin position="9"/>
        <end position="125"/>
    </location>
</feature>
<sequence length="236" mass="27066">MAESRKRPLILVVDDIEFFRDVMCAYLRRTPADLVTAANAIECFDIAVRKRPDLIYLDAAMPGMSGLECCRRLKADARTCNIPVVVIFTPERDATLEDVQDCGCDGYLTKPFGKEEFLNLGHRFIFHIERRERRVSCQMTVDFSITGRQYRGRGFDISRHGMYVESRDELPPDRQIELRFMLPLVCSEELSVSGRVAWVNQGFPRKKLKLPQGFGVEFLSIPAKTAAAIEKYLEKY</sequence>